<dbReference type="Pfam" id="PF20803">
    <property type="entry name" value="PaaX_M"/>
    <property type="match status" value="1"/>
</dbReference>
<dbReference type="InterPro" id="IPR048846">
    <property type="entry name" value="PaaX-like_central"/>
</dbReference>
<dbReference type="PANTHER" id="PTHR30319:SF1">
    <property type="entry name" value="TRANSCRIPTIONAL REPRESSOR PAAX"/>
    <property type="match status" value="1"/>
</dbReference>
<dbReference type="InterPro" id="IPR036390">
    <property type="entry name" value="WH_DNA-bd_sf"/>
</dbReference>
<gene>
    <name evidence="2" type="ORF">HYT40_01195</name>
</gene>
<reference evidence="2" key="1">
    <citation type="submission" date="2020-07" db="EMBL/GenBank/DDBJ databases">
        <title>Huge and variable diversity of episymbiotic CPR bacteria and DPANN archaea in groundwater ecosystems.</title>
        <authorList>
            <person name="He C.Y."/>
            <person name="Keren R."/>
            <person name="Whittaker M."/>
            <person name="Farag I.F."/>
            <person name="Doudna J."/>
            <person name="Cate J.H.D."/>
            <person name="Banfield J.F."/>
        </authorList>
    </citation>
    <scope>NUCLEOTIDE SEQUENCE</scope>
    <source>
        <strain evidence="2">NC_groundwater_193_Ag_S-0.1um_51_7</strain>
    </source>
</reference>
<dbReference type="EMBL" id="JACOZA010000030">
    <property type="protein sequence ID" value="MBI2096756.1"/>
    <property type="molecule type" value="Genomic_DNA"/>
</dbReference>
<sequence>MELIRSRGGVMRAVLTVLGTGAVILLAATVPNALMALKPFIQKRRGKVNERSLERVIQRLKGRRMVEFVTHNRKTVLQITESGRKRLREFEFEQMKLALPKPWDGKWTIILFDIPEYKKTARDALRRKLQQLGCCQYHRSVFVHPSDCADEVDFIAELFNVERHVIHFRTPSLGNQEYRVRKFFRALT</sequence>
<dbReference type="Proteomes" id="UP000724148">
    <property type="component" value="Unassembled WGS sequence"/>
</dbReference>
<evidence type="ECO:0000313" key="2">
    <source>
        <dbReference type="EMBL" id="MBI2096756.1"/>
    </source>
</evidence>
<comment type="caution">
    <text evidence="2">The sequence shown here is derived from an EMBL/GenBank/DDBJ whole genome shotgun (WGS) entry which is preliminary data.</text>
</comment>
<accession>A0A931SB47</accession>
<protein>
    <recommendedName>
        <fullName evidence="1">Transcriptional repressor PaaX-like central Cas2-like domain-containing protein</fullName>
    </recommendedName>
</protein>
<feature type="domain" description="Transcriptional repressor PaaX-like central Cas2-like" evidence="1">
    <location>
        <begin position="101"/>
        <end position="177"/>
    </location>
</feature>
<proteinExistence type="predicted"/>
<dbReference type="Gene3D" id="3.30.70.2650">
    <property type="match status" value="1"/>
</dbReference>
<dbReference type="SUPFAM" id="SSF46785">
    <property type="entry name" value="Winged helix' DNA-binding domain"/>
    <property type="match status" value="1"/>
</dbReference>
<name>A0A931SB47_9BACT</name>
<dbReference type="AlphaFoldDB" id="A0A931SB47"/>
<dbReference type="PANTHER" id="PTHR30319">
    <property type="entry name" value="PHENYLACETIC ACID REGULATOR-RELATED TRANSCRIPTIONAL REPRESSOR"/>
    <property type="match status" value="1"/>
</dbReference>
<dbReference type="GO" id="GO:0006351">
    <property type="term" value="P:DNA-templated transcription"/>
    <property type="evidence" value="ECO:0007669"/>
    <property type="project" value="TreeGrafter"/>
</dbReference>
<evidence type="ECO:0000259" key="1">
    <source>
        <dbReference type="Pfam" id="PF20803"/>
    </source>
</evidence>
<organism evidence="2 3">
    <name type="scientific">Candidatus Sungiibacteriota bacterium</name>
    <dbReference type="NCBI Taxonomy" id="2750080"/>
    <lineage>
        <taxon>Bacteria</taxon>
        <taxon>Candidatus Sungiibacteriota</taxon>
    </lineage>
</organism>
<evidence type="ECO:0000313" key="3">
    <source>
        <dbReference type="Proteomes" id="UP000724148"/>
    </source>
</evidence>